<sequence length="446" mass="49732">MATVELQPVKKPEPSNSTPSRPSTQSGYRFGQLSKSSFFARHNPHPHRCVHIKGLLGLPIPVVVDDCDDSSYETHLCFPPNGHNDEKLASQRLLLPVNAIHLNSHKHPLDTVNGLQYFTNLRNYSFKEKAVPRLGLVPVTESWREQLRSLTDQTFHPEQPVAPAPAADGRGDMNLRREATYPDPARQQQPEQSQTARPMYSRQTGRLIPPPSRAMSRRPLRSSRRSTPAHVLSNYEHISAAPDLESAVFSMLCQILQTEDFNAVQAWLVSASDREKALVMDVIRSAVANKAAYYEADPTGEVFQPTNIREDLHLPPIAEDPDRPKRVDRLVIEDAESSESHLHGHHHEQAQCQPEEQPQAPAEKKLEAKPVAGAKTSRQEKEPKQKEQQQQQQKPAKAAAGAKGGKNSDKKAKTGAKLKYSKREPALAKPGGKSKEVWRPQDSYAA</sequence>
<dbReference type="AlphaFoldDB" id="A0A1I8JKL9"/>
<reference evidence="3" key="1">
    <citation type="submission" date="2016-11" db="UniProtKB">
        <authorList>
            <consortium name="WormBaseParasite"/>
        </authorList>
    </citation>
    <scope>IDENTIFICATION</scope>
</reference>
<evidence type="ECO:0000313" key="2">
    <source>
        <dbReference type="Proteomes" id="UP000095280"/>
    </source>
</evidence>
<feature type="compositionally biased region" description="Basic residues" evidence="1">
    <location>
        <begin position="215"/>
        <end position="224"/>
    </location>
</feature>
<proteinExistence type="predicted"/>
<feature type="compositionally biased region" description="Polar residues" evidence="1">
    <location>
        <begin position="14"/>
        <end position="28"/>
    </location>
</feature>
<dbReference type="PANTHER" id="PTHR33772">
    <property type="entry name" value="THYMUS, BRAIN AND TESTES-ASSOCIATED"/>
    <property type="match status" value="1"/>
</dbReference>
<feature type="region of interest" description="Disordered" evidence="1">
    <location>
        <begin position="151"/>
        <end position="228"/>
    </location>
</feature>
<feature type="region of interest" description="Disordered" evidence="1">
    <location>
        <begin position="336"/>
        <end position="446"/>
    </location>
</feature>
<organism evidence="2 3">
    <name type="scientific">Macrostomum lignano</name>
    <dbReference type="NCBI Taxonomy" id="282301"/>
    <lineage>
        <taxon>Eukaryota</taxon>
        <taxon>Metazoa</taxon>
        <taxon>Spiralia</taxon>
        <taxon>Lophotrochozoa</taxon>
        <taxon>Platyhelminthes</taxon>
        <taxon>Rhabditophora</taxon>
        <taxon>Macrostomorpha</taxon>
        <taxon>Macrostomida</taxon>
        <taxon>Macrostomidae</taxon>
        <taxon>Macrostomum</taxon>
    </lineage>
</organism>
<name>A0A1I8JKL9_9PLAT</name>
<dbReference type="Pfam" id="PF15256">
    <property type="entry name" value="SPATIAL"/>
    <property type="match status" value="1"/>
</dbReference>
<evidence type="ECO:0000313" key="3">
    <source>
        <dbReference type="WBParaSite" id="maker-uti_cns_0048278-snap-gene-0.7-mRNA-1"/>
    </source>
</evidence>
<dbReference type="WBParaSite" id="maker-uti_cns_0048278-snap-gene-0.7-mRNA-1">
    <property type="protein sequence ID" value="maker-uti_cns_0048278-snap-gene-0.7-mRNA-1"/>
    <property type="gene ID" value="maker-uti_cns_0048278-snap-gene-0.7"/>
</dbReference>
<dbReference type="PANTHER" id="PTHR33772:SF1">
    <property type="entry name" value="PROTEIN TBATA"/>
    <property type="match status" value="1"/>
</dbReference>
<feature type="compositionally biased region" description="Low complexity" evidence="1">
    <location>
        <begin position="388"/>
        <end position="401"/>
    </location>
</feature>
<dbReference type="Proteomes" id="UP000095280">
    <property type="component" value="Unplaced"/>
</dbReference>
<keyword evidence="2" id="KW-1185">Reference proteome</keyword>
<dbReference type="InterPro" id="IPR037394">
    <property type="entry name" value="TBATA-like"/>
</dbReference>
<feature type="compositionally biased region" description="Basic and acidic residues" evidence="1">
    <location>
        <begin position="169"/>
        <end position="180"/>
    </location>
</feature>
<feature type="compositionally biased region" description="Low complexity" evidence="1">
    <location>
        <begin position="350"/>
        <end position="361"/>
    </location>
</feature>
<accession>A0A1I8JKL9</accession>
<protein>
    <submittedName>
        <fullName evidence="3">Similar to</fullName>
    </submittedName>
</protein>
<feature type="compositionally biased region" description="Basic and acidic residues" evidence="1">
    <location>
        <begin position="377"/>
        <end position="387"/>
    </location>
</feature>
<evidence type="ECO:0000256" key="1">
    <source>
        <dbReference type="SAM" id="MobiDB-lite"/>
    </source>
</evidence>
<feature type="region of interest" description="Disordered" evidence="1">
    <location>
        <begin position="1"/>
        <end position="28"/>
    </location>
</feature>
<feature type="compositionally biased region" description="Polar residues" evidence="1">
    <location>
        <begin position="186"/>
        <end position="204"/>
    </location>
</feature>